<sequence>MEKEVKELKNVDHSLTLLTTIKSEISTAVKEYLGTSLDEALHKVLQRHTTEFIKEHFVSADVI</sequence>
<accession>A0A699TEY2</accession>
<evidence type="ECO:0000313" key="1">
    <source>
        <dbReference type="EMBL" id="GFD07978.1"/>
    </source>
</evidence>
<dbReference type="AlphaFoldDB" id="A0A699TEY2"/>
<comment type="caution">
    <text evidence="1">The sequence shown here is derived from an EMBL/GenBank/DDBJ whole genome shotgun (WGS) entry which is preliminary data.</text>
</comment>
<reference evidence="1" key="1">
    <citation type="journal article" date="2019" name="Sci. Rep.">
        <title>Draft genome of Tanacetum cinerariifolium, the natural source of mosquito coil.</title>
        <authorList>
            <person name="Yamashiro T."/>
            <person name="Shiraishi A."/>
            <person name="Satake H."/>
            <person name="Nakayama K."/>
        </authorList>
    </citation>
    <scope>NUCLEOTIDE SEQUENCE</scope>
</reference>
<proteinExistence type="predicted"/>
<feature type="non-terminal residue" evidence="1">
    <location>
        <position position="63"/>
    </location>
</feature>
<dbReference type="EMBL" id="BKCJ011235114">
    <property type="protein sequence ID" value="GFD07978.1"/>
    <property type="molecule type" value="Genomic_DNA"/>
</dbReference>
<organism evidence="1">
    <name type="scientific">Tanacetum cinerariifolium</name>
    <name type="common">Dalmatian daisy</name>
    <name type="synonym">Chrysanthemum cinerariifolium</name>
    <dbReference type="NCBI Taxonomy" id="118510"/>
    <lineage>
        <taxon>Eukaryota</taxon>
        <taxon>Viridiplantae</taxon>
        <taxon>Streptophyta</taxon>
        <taxon>Embryophyta</taxon>
        <taxon>Tracheophyta</taxon>
        <taxon>Spermatophyta</taxon>
        <taxon>Magnoliopsida</taxon>
        <taxon>eudicotyledons</taxon>
        <taxon>Gunneridae</taxon>
        <taxon>Pentapetalae</taxon>
        <taxon>asterids</taxon>
        <taxon>campanulids</taxon>
        <taxon>Asterales</taxon>
        <taxon>Asteraceae</taxon>
        <taxon>Asteroideae</taxon>
        <taxon>Anthemideae</taxon>
        <taxon>Anthemidinae</taxon>
        <taxon>Tanacetum</taxon>
    </lineage>
</organism>
<protein>
    <submittedName>
        <fullName evidence="1">Uncharacterized protein</fullName>
    </submittedName>
</protein>
<name>A0A699TEY2_TANCI</name>
<gene>
    <name evidence="1" type="ORF">Tci_879947</name>
</gene>